<reference evidence="2 3" key="1">
    <citation type="submission" date="2019-03" db="EMBL/GenBank/DDBJ databases">
        <title>Single cell metagenomics reveals metabolic interactions within the superorganism composed of flagellate Streblomastix strix and complex community of Bacteroidetes bacteria on its surface.</title>
        <authorList>
            <person name="Treitli S.C."/>
            <person name="Kolisko M."/>
            <person name="Husnik F."/>
            <person name="Keeling P."/>
            <person name="Hampl V."/>
        </authorList>
    </citation>
    <scope>NUCLEOTIDE SEQUENCE [LARGE SCALE GENOMIC DNA]</scope>
    <source>
        <strain evidence="2">ST1C</strain>
    </source>
</reference>
<protein>
    <submittedName>
        <fullName evidence="2">Uncharacterized protein</fullName>
    </submittedName>
</protein>
<gene>
    <name evidence="2" type="ORF">EZS28_012070</name>
</gene>
<feature type="compositionally biased region" description="Basic and acidic residues" evidence="1">
    <location>
        <begin position="357"/>
        <end position="396"/>
    </location>
</feature>
<organism evidence="2 3">
    <name type="scientific">Streblomastix strix</name>
    <dbReference type="NCBI Taxonomy" id="222440"/>
    <lineage>
        <taxon>Eukaryota</taxon>
        <taxon>Metamonada</taxon>
        <taxon>Preaxostyla</taxon>
        <taxon>Oxymonadida</taxon>
        <taxon>Streblomastigidae</taxon>
        <taxon>Streblomastix</taxon>
    </lineage>
</organism>
<evidence type="ECO:0000313" key="3">
    <source>
        <dbReference type="Proteomes" id="UP000324800"/>
    </source>
</evidence>
<feature type="compositionally biased region" description="Basic and acidic residues" evidence="1">
    <location>
        <begin position="403"/>
        <end position="430"/>
    </location>
</feature>
<feature type="compositionally biased region" description="Polar residues" evidence="1">
    <location>
        <begin position="469"/>
        <end position="496"/>
    </location>
</feature>
<comment type="caution">
    <text evidence="2">The sequence shown here is derived from an EMBL/GenBank/DDBJ whole genome shotgun (WGS) entry which is preliminary data.</text>
</comment>
<proteinExistence type="predicted"/>
<dbReference type="EMBL" id="SNRW01002552">
    <property type="protein sequence ID" value="KAA6392401.1"/>
    <property type="molecule type" value="Genomic_DNA"/>
</dbReference>
<dbReference type="AlphaFoldDB" id="A0A5J4WBY0"/>
<feature type="region of interest" description="Disordered" evidence="1">
    <location>
        <begin position="220"/>
        <end position="528"/>
    </location>
</feature>
<dbReference type="Proteomes" id="UP000324800">
    <property type="component" value="Unassembled WGS sequence"/>
</dbReference>
<name>A0A5J4WBY0_9EUKA</name>
<sequence length="571" mass="67150">LEKLNVLIESEEQKLKEVGKQKKLIDEEEKNKREEYDSKIQQERMQLEQQEQIKIDQQEKQEQEEEEYKRLLEEQKKKKKLDTDIDEEEDIDEMLSRIESERRDLVNQITELEQQCEIDLNTLTNEEILQMIESEAQNEILEDERHNKEQLQQLNEGKSQEELEADLWWKQQEQKMKIISKLKQQQVSLKEKLNKELNIVEERKKIIEVNQKSTDDNIQSNSVSLLTQDTPIAHDRKRSLDETSTNKKKFQYRLHDEDSQAFGDLIPSQEDSRPLSPLNPSSFMQNISPPVQRVEKNLSTSTRQLKEQQDNSSSRTERIEDQNSDQSEQKKQLEQQRLKDKYHNAAHSFDQTNNEGTRSDELKKEEKANKDSERVEKGKLSERNRDKEKDQLKQKDAQNQYEYESKKADYSIKAQKGNDKLRSDQDKKEQIFSQSFEGFKQTDSSNSPTSNITQNVQNQQNNKDFKAFVTTSSPSPQQAKKTDQNPQLDNSKTPSSLKPKFIPRKSKELDDLYIKKSDGDDRYSSYSRPASQRFQSYIITSVSVKEGHISTFIIIGQSFRQKIVQSITEQE</sequence>
<feature type="compositionally biased region" description="Polar residues" evidence="1">
    <location>
        <begin position="431"/>
        <end position="453"/>
    </location>
</feature>
<feature type="compositionally biased region" description="Polar residues" evidence="1">
    <location>
        <begin position="220"/>
        <end position="230"/>
    </location>
</feature>
<accession>A0A5J4WBY0</accession>
<evidence type="ECO:0000313" key="2">
    <source>
        <dbReference type="EMBL" id="KAA6392401.1"/>
    </source>
</evidence>
<feature type="compositionally biased region" description="Basic and acidic residues" evidence="1">
    <location>
        <begin position="505"/>
        <end position="523"/>
    </location>
</feature>
<evidence type="ECO:0000256" key="1">
    <source>
        <dbReference type="SAM" id="MobiDB-lite"/>
    </source>
</evidence>
<feature type="compositionally biased region" description="Basic and acidic residues" evidence="1">
    <location>
        <begin position="232"/>
        <end position="245"/>
    </location>
</feature>
<feature type="non-terminal residue" evidence="2">
    <location>
        <position position="1"/>
    </location>
</feature>
<feature type="region of interest" description="Disordered" evidence="1">
    <location>
        <begin position="44"/>
        <end position="67"/>
    </location>
</feature>
<feature type="compositionally biased region" description="Polar residues" evidence="1">
    <location>
        <begin position="278"/>
        <end position="289"/>
    </location>
</feature>
<feature type="compositionally biased region" description="Basic and acidic residues" evidence="1">
    <location>
        <begin position="304"/>
        <end position="343"/>
    </location>
</feature>